<dbReference type="PANTHER" id="PTHR43477">
    <property type="entry name" value="DIHYDROANTICAPSIN 7-DEHYDROGENASE"/>
    <property type="match status" value="1"/>
</dbReference>
<dbReference type="EMBL" id="VWNA01000001">
    <property type="protein sequence ID" value="MQT14187.1"/>
    <property type="molecule type" value="Genomic_DNA"/>
</dbReference>
<dbReference type="GO" id="GO:0016491">
    <property type="term" value="F:oxidoreductase activity"/>
    <property type="evidence" value="ECO:0007669"/>
    <property type="project" value="UniProtKB-KW"/>
</dbReference>
<dbReference type="InterPro" id="IPR036291">
    <property type="entry name" value="NAD(P)-bd_dom_sf"/>
</dbReference>
<comment type="caution">
    <text evidence="3">The sequence shown here is derived from an EMBL/GenBank/DDBJ whole genome shotgun (WGS) entry which is preliminary data.</text>
</comment>
<dbReference type="Gene3D" id="3.40.50.720">
    <property type="entry name" value="NAD(P)-binding Rossmann-like Domain"/>
    <property type="match status" value="1"/>
</dbReference>
<dbReference type="NCBIfam" id="NF005449">
    <property type="entry name" value="PRK07041.1"/>
    <property type="match status" value="1"/>
</dbReference>
<keyword evidence="2" id="KW-0560">Oxidoreductase</keyword>
<accession>A0A6A7Y796</accession>
<dbReference type="PANTHER" id="PTHR43477:SF1">
    <property type="entry name" value="DIHYDROANTICAPSIN 7-DEHYDROGENASE"/>
    <property type="match status" value="1"/>
</dbReference>
<dbReference type="Proteomes" id="UP000332515">
    <property type="component" value="Unassembled WGS sequence"/>
</dbReference>
<keyword evidence="4" id="KW-1185">Reference proteome</keyword>
<dbReference type="AlphaFoldDB" id="A0A6A7Y796"/>
<proteinExistence type="inferred from homology"/>
<evidence type="ECO:0000313" key="4">
    <source>
        <dbReference type="Proteomes" id="UP000332515"/>
    </source>
</evidence>
<reference evidence="3 4" key="1">
    <citation type="submission" date="2019-09" db="EMBL/GenBank/DDBJ databases">
        <title>Segnochrobactrum spirostomi gen. nov., sp. nov., isolated from the ciliate Spirostomum cf. yagiui and description of a novel family, Segnochrobactraceae fam. nov. within the order Rhizobiales of the class Alphaproteobacteria.</title>
        <authorList>
            <person name="Akter S."/>
            <person name="Shazib S.U.A."/>
            <person name="Shin M.K."/>
        </authorList>
    </citation>
    <scope>NUCLEOTIDE SEQUENCE [LARGE SCALE GENOMIC DNA]</scope>
    <source>
        <strain evidence="3 4">Sp-1</strain>
    </source>
</reference>
<dbReference type="Pfam" id="PF13561">
    <property type="entry name" value="adh_short_C2"/>
    <property type="match status" value="1"/>
</dbReference>
<gene>
    <name evidence="3" type="ORF">F0357_16355</name>
</gene>
<evidence type="ECO:0000256" key="1">
    <source>
        <dbReference type="ARBA" id="ARBA00006484"/>
    </source>
</evidence>
<protein>
    <submittedName>
        <fullName evidence="3">SDR family oxidoreductase</fullName>
    </submittedName>
</protein>
<dbReference type="InterPro" id="IPR002347">
    <property type="entry name" value="SDR_fam"/>
</dbReference>
<dbReference type="PRINTS" id="PR00081">
    <property type="entry name" value="GDHRDH"/>
</dbReference>
<evidence type="ECO:0000313" key="3">
    <source>
        <dbReference type="EMBL" id="MQT14187.1"/>
    </source>
</evidence>
<dbReference type="SUPFAM" id="SSF51735">
    <property type="entry name" value="NAD(P)-binding Rossmann-fold domains"/>
    <property type="match status" value="1"/>
</dbReference>
<sequence>MNGKQVVIIGGTSGIGLAVARSVVRQGGTPVVVSRQQSSVEAALLELGADARGHTVDVRDEAAVSALFARVGAFDHLVFTAGESLKLGAIADLPLDEARAFFDVRYWGAYTAAKYGAAHLRPGGSITFSSGIASARPPQAGWALGSSICAAMEGLTRALAIELKPLRVNIVSPGFVRTPLWSDIPEADREAMYSAAGERLPVGRVGLPEDLAAAYLFLMSQPFATGQTLVVDGGGMLV</sequence>
<name>A0A6A7Y796_9HYPH</name>
<evidence type="ECO:0000256" key="2">
    <source>
        <dbReference type="ARBA" id="ARBA00023002"/>
    </source>
</evidence>
<dbReference type="InterPro" id="IPR051122">
    <property type="entry name" value="SDR_DHRS6-like"/>
</dbReference>
<organism evidence="3 4">
    <name type="scientific">Segnochrobactrum spirostomi</name>
    <dbReference type="NCBI Taxonomy" id="2608987"/>
    <lineage>
        <taxon>Bacteria</taxon>
        <taxon>Pseudomonadati</taxon>
        <taxon>Pseudomonadota</taxon>
        <taxon>Alphaproteobacteria</taxon>
        <taxon>Hyphomicrobiales</taxon>
        <taxon>Segnochrobactraceae</taxon>
        <taxon>Segnochrobactrum</taxon>
    </lineage>
</organism>
<comment type="similarity">
    <text evidence="1">Belongs to the short-chain dehydrogenases/reductases (SDR) family.</text>
</comment>